<proteinExistence type="predicted"/>
<accession>F7NK37</accession>
<organism evidence="1 2">
    <name type="scientific">Acetonema longum DSM 6540</name>
    <dbReference type="NCBI Taxonomy" id="1009370"/>
    <lineage>
        <taxon>Bacteria</taxon>
        <taxon>Bacillati</taxon>
        <taxon>Bacillota</taxon>
        <taxon>Negativicutes</taxon>
        <taxon>Acetonemataceae</taxon>
        <taxon>Acetonema</taxon>
    </lineage>
</organism>
<keyword evidence="2" id="KW-1185">Reference proteome</keyword>
<reference evidence="1 2" key="1">
    <citation type="journal article" date="2011" name="EMBO J.">
        <title>Structural diversity of bacterial flagellar motors.</title>
        <authorList>
            <person name="Chen S."/>
            <person name="Beeby M."/>
            <person name="Murphy G.E."/>
            <person name="Leadbetter J.R."/>
            <person name="Hendrixson D.R."/>
            <person name="Briegel A."/>
            <person name="Li Z."/>
            <person name="Shi J."/>
            <person name="Tocheva E.I."/>
            <person name="Muller A."/>
            <person name="Dobro M.J."/>
            <person name="Jensen G.J."/>
        </authorList>
    </citation>
    <scope>NUCLEOTIDE SEQUENCE [LARGE SCALE GENOMIC DNA]</scope>
    <source>
        <strain evidence="1 2">DSM 6540</strain>
    </source>
</reference>
<dbReference type="EMBL" id="AFGF01000107">
    <property type="protein sequence ID" value="EGO63478.1"/>
    <property type="molecule type" value="Genomic_DNA"/>
</dbReference>
<sequence>MTQQEAQEAIEKMKRGPRAREYTREIDRLTAEHGFLTPLFLHHFSQWHQKQTANAALEQLKAGAPGRSQDDAVKILARYIRNCLDDDEK</sequence>
<comment type="caution">
    <text evidence="1">The sequence shown here is derived from an EMBL/GenBank/DDBJ whole genome shotgun (WGS) entry which is preliminary data.</text>
</comment>
<evidence type="ECO:0000313" key="2">
    <source>
        <dbReference type="Proteomes" id="UP000003240"/>
    </source>
</evidence>
<name>F7NK37_9FIRM</name>
<dbReference type="STRING" id="1009370.ALO_12251"/>
<protein>
    <submittedName>
        <fullName evidence="1">Uncharacterized protein</fullName>
    </submittedName>
</protein>
<dbReference type="RefSeq" id="WP_004096034.1">
    <property type="nucleotide sequence ID" value="NZ_AFGF01000107.1"/>
</dbReference>
<evidence type="ECO:0000313" key="1">
    <source>
        <dbReference type="EMBL" id="EGO63478.1"/>
    </source>
</evidence>
<dbReference type="AlphaFoldDB" id="F7NK37"/>
<dbReference type="Proteomes" id="UP000003240">
    <property type="component" value="Unassembled WGS sequence"/>
</dbReference>
<gene>
    <name evidence="1" type="ORF">ALO_12251</name>
</gene>